<accession>A0A127K430</accession>
<reference evidence="2" key="1">
    <citation type="submission" date="2016-03" db="EMBL/GenBank/DDBJ databases">
        <authorList>
            <person name="Ma C."/>
            <person name="Zhou S."/>
            <person name="Yang G."/>
        </authorList>
    </citation>
    <scope>NUCLEOTIDE SEQUENCE [LARGE SCALE GENOMIC DNA]</scope>
    <source>
        <strain evidence="2">SgZ-1</strain>
    </source>
</reference>
<name>A0A127K430_9RHOO</name>
<dbReference type="AlphaFoldDB" id="A0A127K430"/>
<dbReference type="EMBL" id="CP014646">
    <property type="protein sequence ID" value="AMO36705.1"/>
    <property type="molecule type" value="Genomic_DNA"/>
</dbReference>
<dbReference type="KEGG" id="thu:AC731_006980"/>
<protein>
    <submittedName>
        <fullName evidence="1">Uncharacterized protein</fullName>
    </submittedName>
</protein>
<gene>
    <name evidence="1" type="ORF">AC731_006980</name>
</gene>
<sequence>MNTAAIPSMAEQVQAIAAAAAEQFIESCVRVGRDTSANNPAVKRAALHRRCILELLEPRAYLTVRQLREGIVAAEADGVDRHISRNAVYHLADDMRQRGWLSYEIPGRAGLPVGTGRIGSYRITDLGIAALNAMRTQTQSPRTEH</sequence>
<organism evidence="1 2">
    <name type="scientific">Thauera humireducens</name>
    <dbReference type="NCBI Taxonomy" id="1134435"/>
    <lineage>
        <taxon>Bacteria</taxon>
        <taxon>Pseudomonadati</taxon>
        <taxon>Pseudomonadota</taxon>
        <taxon>Betaproteobacteria</taxon>
        <taxon>Rhodocyclales</taxon>
        <taxon>Zoogloeaceae</taxon>
        <taxon>Thauera</taxon>
    </lineage>
</organism>
<evidence type="ECO:0000313" key="1">
    <source>
        <dbReference type="EMBL" id="AMO36705.1"/>
    </source>
</evidence>
<dbReference type="Proteomes" id="UP000036902">
    <property type="component" value="Chromosome"/>
</dbReference>
<dbReference type="RefSeq" id="WP_048702959.1">
    <property type="nucleotide sequence ID" value="NZ_CP014646.1"/>
</dbReference>
<evidence type="ECO:0000313" key="2">
    <source>
        <dbReference type="Proteomes" id="UP000036902"/>
    </source>
</evidence>
<proteinExistence type="predicted"/>
<dbReference type="STRING" id="1134435.AC731_006980"/>
<keyword evidence="2" id="KW-1185">Reference proteome</keyword>